<dbReference type="EMBL" id="GG730046">
    <property type="protein sequence ID" value="EEZ92873.1"/>
    <property type="molecule type" value="Genomic_DNA"/>
</dbReference>
<evidence type="ECO:0000313" key="2">
    <source>
        <dbReference type="Proteomes" id="UP000009375"/>
    </source>
</evidence>
<sequence>MEKKEDNPVYNAITGIAKVIKDNLNEQKSTPRKISINLDKLEINMSGLKYPLKVSAKINLDFSGKNKEDTPSKKQ</sequence>
<organism evidence="1 2">
    <name type="scientific">Candidatus Parvarchaeum acidiphilum ARMAN-4</name>
    <dbReference type="NCBI Taxonomy" id="662760"/>
    <lineage>
        <taxon>Archaea</taxon>
        <taxon>Candidatus Parvarchaeota</taxon>
        <taxon>Candidatus Parvarchaeum</taxon>
    </lineage>
</organism>
<gene>
    <name evidence="1" type="ORF">BJBARM4_0494</name>
</gene>
<name>D2EFH6_PARA4</name>
<dbReference type="Proteomes" id="UP000009375">
    <property type="component" value="Unassembled WGS sequence"/>
</dbReference>
<accession>D2EFH6</accession>
<evidence type="ECO:0000313" key="1">
    <source>
        <dbReference type="EMBL" id="EEZ92873.1"/>
    </source>
</evidence>
<dbReference type="AlphaFoldDB" id="D2EFH6"/>
<protein>
    <submittedName>
        <fullName evidence="1">Uncharacterized protein</fullName>
    </submittedName>
</protein>
<reference evidence="1 2" key="1">
    <citation type="journal article" date="2010" name="Proc. Natl. Acad. Sci. U.S.A.">
        <title>Enigmatic, ultrasmall, uncultivated Archaea.</title>
        <authorList>
            <person name="Baker B.J."/>
            <person name="Comolli L.R."/>
            <person name="Dick G.J."/>
            <person name="Hauser L.J."/>
            <person name="Hyatt D."/>
            <person name="Dill B.D."/>
            <person name="Land M.L."/>
            <person name="Verberkmoes N.C."/>
            <person name="Hettich R.L."/>
            <person name="Banfield J.F."/>
        </authorList>
    </citation>
    <scope>NUCLEOTIDE SEQUENCE [LARGE SCALE GENOMIC DNA]</scope>
</reference>
<proteinExistence type="predicted"/>